<dbReference type="InterPro" id="IPR003801">
    <property type="entry name" value="GTP_cyclohydrolase_FolE2/MptA"/>
</dbReference>
<dbReference type="eggNOG" id="arCOG04301">
    <property type="taxonomic scope" value="Archaea"/>
</dbReference>
<dbReference type="PANTHER" id="PTHR36445">
    <property type="entry name" value="GTP CYCLOHYDROLASE MPTA"/>
    <property type="match status" value="1"/>
</dbReference>
<reference evidence="2 3" key="1">
    <citation type="journal article" date="2009" name="J. Bacteriol.">
        <title>Complete genome sequence of the anaerobic, protein-degrading hyperthermophilic crenarchaeon Desulfurococcus kamchatkensis.</title>
        <authorList>
            <person name="Ravin N.V."/>
            <person name="Mardanov A.V."/>
            <person name="Beletsky A.V."/>
            <person name="Kublanov I.V."/>
            <person name="Kolganova T.V."/>
            <person name="Lebedinsky A.V."/>
            <person name="Chernyh N.A."/>
            <person name="Bonch-Osmolovskaya E.A."/>
            <person name="Skryabin K.G."/>
        </authorList>
    </citation>
    <scope>NUCLEOTIDE SEQUENCE [LARGE SCALE GENOMIC DNA]</scope>
    <source>
        <strain evidence="3">DSM 18924 / JCM 16383 / VKM B-2413 / 1221n</strain>
    </source>
</reference>
<dbReference type="Pfam" id="PF02649">
    <property type="entry name" value="GCHY-1"/>
    <property type="match status" value="1"/>
</dbReference>
<dbReference type="HOGENOM" id="CLU_958471_0_0_2"/>
<dbReference type="KEGG" id="dka:DKAM_0427"/>
<dbReference type="PANTHER" id="PTHR36445:SF1">
    <property type="entry name" value="GTP CYCLOHYDROLASE MPTA"/>
    <property type="match status" value="1"/>
</dbReference>
<evidence type="ECO:0000256" key="1">
    <source>
        <dbReference type="ARBA" id="ARBA00022801"/>
    </source>
</evidence>
<evidence type="ECO:0008006" key="4">
    <source>
        <dbReference type="Google" id="ProtNLM"/>
    </source>
</evidence>
<dbReference type="GeneID" id="7170669"/>
<dbReference type="Proteomes" id="UP000006903">
    <property type="component" value="Chromosome"/>
</dbReference>
<sequence>MEVVDVAHDGIPDVHSEKPPFELDVDNVGLRGLRGPIMKIREYMVIPVFKVSVSLPASFRGAHLSRLYRAYTGVVKPGAELTMDLLRQLAIRLLEVNEYAVRAMVSVKGRLYHTVDRGGVPEYSSNGFIYAGVRYERGGSVSEYTGGGIYGLTTCPCAGAVSRHIYGEPYTHMQKVRINAYIKSSKTLIEPIEVFEKLNTVVYTPRNYLKRIEEAEFVKMIYEKPLFTEDIARLAAVKLAELVANHGISGPDGILYVSVRSYETIHEYIVESIVRTRLTDIAGFKIINKT</sequence>
<protein>
    <recommendedName>
        <fullName evidence="4">GTP cyclohydrolase IV</fullName>
    </recommendedName>
</protein>
<keyword evidence="1" id="KW-0378">Hydrolase</keyword>
<dbReference type="RefSeq" id="WP_012608095.1">
    <property type="nucleotide sequence ID" value="NC_011766.1"/>
</dbReference>
<gene>
    <name evidence="2" type="ordered locus">DKAM_0427</name>
</gene>
<accession>B8D3S2</accession>
<dbReference type="GO" id="GO:0003934">
    <property type="term" value="F:GTP cyclohydrolase I activity"/>
    <property type="evidence" value="ECO:0007669"/>
    <property type="project" value="InterPro"/>
</dbReference>
<dbReference type="Gene3D" id="3.10.270.10">
    <property type="entry name" value="Urate Oxidase"/>
    <property type="match status" value="1"/>
</dbReference>
<dbReference type="STRING" id="490899.DKAM_0427"/>
<proteinExistence type="predicted"/>
<name>B8D3S2_DESA1</name>
<dbReference type="AlphaFoldDB" id="B8D3S2"/>
<dbReference type="EMBL" id="CP001140">
    <property type="protein sequence ID" value="ACL10753.1"/>
    <property type="molecule type" value="Genomic_DNA"/>
</dbReference>
<evidence type="ECO:0000313" key="2">
    <source>
        <dbReference type="EMBL" id="ACL10753.1"/>
    </source>
</evidence>
<organism evidence="2 3">
    <name type="scientific">Desulfurococcus amylolyticus (strain DSM 18924 / JCM 16383 / VKM B-2413 / 1221n)</name>
    <name type="common">Desulfurococcus kamchatkensis</name>
    <dbReference type="NCBI Taxonomy" id="490899"/>
    <lineage>
        <taxon>Archaea</taxon>
        <taxon>Thermoproteota</taxon>
        <taxon>Thermoprotei</taxon>
        <taxon>Desulfurococcales</taxon>
        <taxon>Desulfurococcaceae</taxon>
        <taxon>Desulfurococcus</taxon>
    </lineage>
</organism>
<evidence type="ECO:0000313" key="3">
    <source>
        <dbReference type="Proteomes" id="UP000006903"/>
    </source>
</evidence>